<reference evidence="1" key="1">
    <citation type="submission" date="2024-02" db="EMBL/GenBank/DDBJ databases">
        <title>FIRST GENOME SEQUENCES OF Leishmania (Viannia) shawi, Leishmania (Viannia) lindenbergi AND Leishmania (Viannia) utingensis.</title>
        <authorList>
            <person name="Resadore F."/>
            <person name="Custodio M.G.F."/>
            <person name="Boite M.C."/>
            <person name="Cupolillo E."/>
            <person name="Ferreira G.E.M."/>
        </authorList>
    </citation>
    <scope>NUCLEOTIDE SEQUENCE</scope>
    <source>
        <strain evidence="1">MHOM/BR/2013/18 LTA MLF</strain>
    </source>
</reference>
<proteinExistence type="predicted"/>
<accession>A0AAW3BEE5</accession>
<sequence length="96" mass="10674">MLLKRWKACGDATVSLKWQIGGGQQINAYINLLPAAATGIQGLNEIIEVNLHEMCHHHLPEPTLPSAFVSRKSNFATEMAVQWTKARDRGPPRSVR</sequence>
<comment type="caution">
    <text evidence="1">The sequence shown here is derived from an EMBL/GenBank/DDBJ whole genome shotgun (WGS) entry which is preliminary data.</text>
</comment>
<dbReference type="EMBL" id="JBAMZJ010000035">
    <property type="protein sequence ID" value="KAL0519199.1"/>
    <property type="molecule type" value="Genomic_DNA"/>
</dbReference>
<gene>
    <name evidence="1" type="ORF">Q4I32_007141</name>
</gene>
<evidence type="ECO:0000313" key="1">
    <source>
        <dbReference type="EMBL" id="KAL0519199.1"/>
    </source>
</evidence>
<name>A0AAW3BEE5_9TRYP</name>
<dbReference type="AlphaFoldDB" id="A0AAW3BEE5"/>
<dbReference type="Proteomes" id="UP001500493">
    <property type="component" value="Unassembled WGS sequence"/>
</dbReference>
<evidence type="ECO:0000313" key="2">
    <source>
        <dbReference type="Proteomes" id="UP001500493"/>
    </source>
</evidence>
<organism evidence="1 2">
    <name type="scientific">Leishmania shawi</name>
    <dbReference type="NCBI Taxonomy" id="5680"/>
    <lineage>
        <taxon>Eukaryota</taxon>
        <taxon>Discoba</taxon>
        <taxon>Euglenozoa</taxon>
        <taxon>Kinetoplastea</taxon>
        <taxon>Metakinetoplastina</taxon>
        <taxon>Trypanosomatida</taxon>
        <taxon>Trypanosomatidae</taxon>
        <taxon>Leishmaniinae</taxon>
        <taxon>Leishmania</taxon>
        <taxon>Leishmania guyanensis species complex</taxon>
    </lineage>
</organism>
<protein>
    <submittedName>
        <fullName evidence="1">Uncharacterized protein</fullName>
    </submittedName>
</protein>